<dbReference type="SMART" id="SM00495">
    <property type="entry name" value="ChtBD3"/>
    <property type="match status" value="1"/>
</dbReference>
<evidence type="ECO:0000313" key="3">
    <source>
        <dbReference type="EMBL" id="UPM42972.1"/>
    </source>
</evidence>
<dbReference type="GO" id="GO:0004553">
    <property type="term" value="F:hydrolase activity, hydrolyzing O-glycosyl compounds"/>
    <property type="evidence" value="ECO:0007669"/>
    <property type="project" value="InterPro"/>
</dbReference>
<dbReference type="CDD" id="cd06543">
    <property type="entry name" value="GH18_PF-ChiA-like"/>
    <property type="match status" value="1"/>
</dbReference>
<keyword evidence="4" id="KW-1185">Reference proteome</keyword>
<dbReference type="SUPFAM" id="SSF51055">
    <property type="entry name" value="Carbohydrate binding domain"/>
    <property type="match status" value="1"/>
</dbReference>
<sequence length="383" mass="40584">MTRESFEQTRRGMLRTTATLLAMGGIGTVSATQYPAWNSETLYNAGDRVTHDGSVWEATGPSRNAEPSASSAYWKVSNGESGENDGDSGTAGASVFAPYNHMTTNTETSLLDQYQQAGNDAVTAAFVLSDGNGNAAWDGAADMHVGEAGLASEIQAYQDQGGTVIVSFGGAVGTMIAQDTSDIAKIKTEYQDVIDTYGVTHLDFDIESVDQAAVDRRNQALSELQDENAELQVSYTLRCRTTGLTSHGQYVVESAKRHGVDLGFINVMTMNYGWVPPSASTITDSANGTHSDLASIFPNRSAAEIWQMVGLTPMIGVNNVGGTHALADAQDVASFVQNTGVGLVSFWSLDRDNGGCPDGSVSATCSGISQSPYEFSQIYNQVQ</sequence>
<dbReference type="InterPro" id="IPR017853">
    <property type="entry name" value="GH"/>
</dbReference>
<evidence type="ECO:0000259" key="2">
    <source>
        <dbReference type="PROSITE" id="PS51910"/>
    </source>
</evidence>
<name>A0A8U0A1M8_9EURY</name>
<dbReference type="InterPro" id="IPR001223">
    <property type="entry name" value="Glyco_hydro18_cat"/>
</dbReference>
<dbReference type="Gene3D" id="2.10.10.20">
    <property type="entry name" value="Carbohydrate-binding module superfamily 5/12"/>
    <property type="match status" value="1"/>
</dbReference>
<dbReference type="PANTHER" id="PTHR42976">
    <property type="entry name" value="BIFUNCTIONAL CHITINASE/LYSOZYME-RELATED"/>
    <property type="match status" value="1"/>
</dbReference>
<dbReference type="PROSITE" id="PS51318">
    <property type="entry name" value="TAT"/>
    <property type="match status" value="1"/>
</dbReference>
<accession>A0A8U0A1M8</accession>
<dbReference type="InterPro" id="IPR003610">
    <property type="entry name" value="CBM5/12"/>
</dbReference>
<dbReference type="GO" id="GO:0005576">
    <property type="term" value="C:extracellular region"/>
    <property type="evidence" value="ECO:0007669"/>
    <property type="project" value="InterPro"/>
</dbReference>
<dbReference type="Gene3D" id="3.20.20.80">
    <property type="entry name" value="Glycosidases"/>
    <property type="match status" value="1"/>
</dbReference>
<dbReference type="EMBL" id="CP096019">
    <property type="protein sequence ID" value="UPM42972.1"/>
    <property type="molecule type" value="Genomic_DNA"/>
</dbReference>
<protein>
    <submittedName>
        <fullName evidence="3">Glycosyl hydrolase family 18 protein</fullName>
    </submittedName>
</protein>
<dbReference type="AlphaFoldDB" id="A0A8U0A1M8"/>
<dbReference type="InterPro" id="IPR006311">
    <property type="entry name" value="TAT_signal"/>
</dbReference>
<dbReference type="PROSITE" id="PS51910">
    <property type="entry name" value="GH18_2"/>
    <property type="match status" value="1"/>
</dbReference>
<dbReference type="GO" id="GO:0005975">
    <property type="term" value="P:carbohydrate metabolic process"/>
    <property type="evidence" value="ECO:0007669"/>
    <property type="project" value="InterPro"/>
</dbReference>
<dbReference type="GeneID" id="71926504"/>
<gene>
    <name evidence="3" type="ORF">MW046_00615</name>
</gene>
<dbReference type="KEGG" id="haad:MW046_00615"/>
<proteinExistence type="predicted"/>
<dbReference type="CDD" id="cd12215">
    <property type="entry name" value="ChiC_BD"/>
    <property type="match status" value="1"/>
</dbReference>
<dbReference type="InterPro" id="IPR036573">
    <property type="entry name" value="CBM_sf_5/12"/>
</dbReference>
<dbReference type="SUPFAM" id="SSF51445">
    <property type="entry name" value="(Trans)glycosidases"/>
    <property type="match status" value="1"/>
</dbReference>
<organism evidence="3 4">
    <name type="scientific">Halocatena salina</name>
    <dbReference type="NCBI Taxonomy" id="2934340"/>
    <lineage>
        <taxon>Archaea</taxon>
        <taxon>Methanobacteriati</taxon>
        <taxon>Methanobacteriota</taxon>
        <taxon>Stenosarchaea group</taxon>
        <taxon>Halobacteria</taxon>
        <taxon>Halobacteriales</taxon>
        <taxon>Natronomonadaceae</taxon>
        <taxon>Halocatena</taxon>
    </lineage>
</organism>
<reference evidence="3" key="1">
    <citation type="submission" date="2022-04" db="EMBL/GenBank/DDBJ databases">
        <title>Halocatena sp. nov., isolated from a salt lake.</title>
        <authorList>
            <person name="Cui H.-L."/>
        </authorList>
    </citation>
    <scope>NUCLEOTIDE SEQUENCE</scope>
    <source>
        <strain evidence="3">AD-1</strain>
    </source>
</reference>
<dbReference type="Pfam" id="PF00704">
    <property type="entry name" value="Glyco_hydro_18"/>
    <property type="match status" value="1"/>
</dbReference>
<keyword evidence="1 3" id="KW-0378">Hydrolase</keyword>
<dbReference type="RefSeq" id="WP_247993642.1">
    <property type="nucleotide sequence ID" value="NZ_CP096019.1"/>
</dbReference>
<dbReference type="InterPro" id="IPR052750">
    <property type="entry name" value="GH18_Chitinase"/>
</dbReference>
<dbReference type="GO" id="GO:0030246">
    <property type="term" value="F:carbohydrate binding"/>
    <property type="evidence" value="ECO:0007669"/>
    <property type="project" value="InterPro"/>
</dbReference>
<evidence type="ECO:0000313" key="4">
    <source>
        <dbReference type="Proteomes" id="UP000831768"/>
    </source>
</evidence>
<dbReference type="Proteomes" id="UP000831768">
    <property type="component" value="Chromosome"/>
</dbReference>
<dbReference type="PANTHER" id="PTHR42976:SF1">
    <property type="entry name" value="GH18 DOMAIN-CONTAINING PROTEIN-RELATED"/>
    <property type="match status" value="1"/>
</dbReference>
<feature type="domain" description="GH18" evidence="2">
    <location>
        <begin position="93"/>
        <end position="371"/>
    </location>
</feature>
<evidence type="ECO:0000256" key="1">
    <source>
        <dbReference type="ARBA" id="ARBA00022801"/>
    </source>
</evidence>